<sequence length="297" mass="31519">MHVGNGQENQNTKRALIAGVMMIIITAIQFVAARFSLQEHLTAADIASLRFAGAGVIFLPIIWRIGFGKLETLGWQRASALAVLVGLPYPMIINWGLTYAPAAHAAALCPASIVFFSFVLSRIVFEDAISRMRIIGIAVIIVGLLLFVFHSGSEVGNTLFGDLLFTGSGIMFSGYAVLVRRWSVDPVIATAAIVLLSCVPLPLLHILAPSGLNTASGAEIGAQIVIQGFLAGAAAMFLYTYAVRQLGPQKASLFMPCVPIATALTGMIVLGEIPTPIQFIAIVIMTAGMILPVLRKS</sequence>
<feature type="transmembrane region" description="Helical" evidence="6">
    <location>
        <begin position="134"/>
        <end position="153"/>
    </location>
</feature>
<feature type="domain" description="EamA" evidence="7">
    <location>
        <begin position="15"/>
        <end position="148"/>
    </location>
</feature>
<dbReference type="InterPro" id="IPR050638">
    <property type="entry name" value="AA-Vitamin_Transporters"/>
</dbReference>
<dbReference type="GO" id="GO:0016020">
    <property type="term" value="C:membrane"/>
    <property type="evidence" value="ECO:0007669"/>
    <property type="project" value="UniProtKB-SubCell"/>
</dbReference>
<dbReference type="AlphaFoldDB" id="A0A2N9W0D2"/>
<evidence type="ECO:0000256" key="1">
    <source>
        <dbReference type="ARBA" id="ARBA00004141"/>
    </source>
</evidence>
<keyword evidence="5 6" id="KW-0472">Membrane</keyword>
<evidence type="ECO:0000256" key="6">
    <source>
        <dbReference type="SAM" id="Phobius"/>
    </source>
</evidence>
<comment type="similarity">
    <text evidence="2">Belongs to the EamA transporter family.</text>
</comment>
<evidence type="ECO:0000259" key="7">
    <source>
        <dbReference type="Pfam" id="PF00892"/>
    </source>
</evidence>
<feature type="transmembrane region" description="Helical" evidence="6">
    <location>
        <begin position="220"/>
        <end position="241"/>
    </location>
</feature>
<comment type="caution">
    <text evidence="8">The sequence shown here is derived from an EMBL/GenBank/DDBJ whole genome shotgun (WGS) entry which is preliminary data.</text>
</comment>
<dbReference type="EMBL" id="MZMT01000023">
    <property type="protein sequence ID" value="PIO45200.1"/>
    <property type="molecule type" value="Genomic_DNA"/>
</dbReference>
<dbReference type="SUPFAM" id="SSF103481">
    <property type="entry name" value="Multidrug resistance efflux transporter EmrE"/>
    <property type="match status" value="2"/>
</dbReference>
<protein>
    <recommendedName>
        <fullName evidence="7">EamA domain-containing protein</fullName>
    </recommendedName>
</protein>
<gene>
    <name evidence="8" type="ORF">B5P45_09180</name>
</gene>
<proteinExistence type="inferred from homology"/>
<comment type="subcellular location">
    <subcellularLocation>
        <location evidence="1">Membrane</location>
        <topology evidence="1">Multi-pass membrane protein</topology>
    </subcellularLocation>
</comment>
<feature type="transmembrane region" description="Helical" evidence="6">
    <location>
        <begin position="103"/>
        <end position="125"/>
    </location>
</feature>
<name>A0A2N9W0D2_9HYPH</name>
<keyword evidence="4 6" id="KW-1133">Transmembrane helix</keyword>
<feature type="transmembrane region" description="Helical" evidence="6">
    <location>
        <begin position="186"/>
        <end position="208"/>
    </location>
</feature>
<feature type="transmembrane region" description="Helical" evidence="6">
    <location>
        <begin position="47"/>
        <end position="66"/>
    </location>
</feature>
<dbReference type="InterPro" id="IPR000620">
    <property type="entry name" value="EamA_dom"/>
</dbReference>
<keyword evidence="9" id="KW-1185">Reference proteome</keyword>
<dbReference type="RefSeq" id="WP_099997864.1">
    <property type="nucleotide sequence ID" value="NZ_MZMT01000023.1"/>
</dbReference>
<dbReference type="InterPro" id="IPR037185">
    <property type="entry name" value="EmrE-like"/>
</dbReference>
<dbReference type="PANTHER" id="PTHR32322:SF2">
    <property type="entry name" value="EAMA DOMAIN-CONTAINING PROTEIN"/>
    <property type="match status" value="1"/>
</dbReference>
<feature type="transmembrane region" description="Helical" evidence="6">
    <location>
        <begin position="159"/>
        <end position="179"/>
    </location>
</feature>
<accession>A0A2N9W0D2</accession>
<feature type="transmembrane region" description="Helical" evidence="6">
    <location>
        <begin position="78"/>
        <end position="97"/>
    </location>
</feature>
<evidence type="ECO:0000313" key="8">
    <source>
        <dbReference type="EMBL" id="PIO45200.1"/>
    </source>
</evidence>
<evidence type="ECO:0000256" key="3">
    <source>
        <dbReference type="ARBA" id="ARBA00022692"/>
    </source>
</evidence>
<keyword evidence="3 6" id="KW-0812">Transmembrane</keyword>
<dbReference type="Proteomes" id="UP000232163">
    <property type="component" value="Unassembled WGS sequence"/>
</dbReference>
<dbReference type="PANTHER" id="PTHR32322">
    <property type="entry name" value="INNER MEMBRANE TRANSPORTER"/>
    <property type="match status" value="1"/>
</dbReference>
<evidence type="ECO:0000256" key="2">
    <source>
        <dbReference type="ARBA" id="ARBA00007362"/>
    </source>
</evidence>
<feature type="transmembrane region" description="Helical" evidence="6">
    <location>
        <begin position="15"/>
        <end position="35"/>
    </location>
</feature>
<reference evidence="9" key="1">
    <citation type="journal article" date="2017" name="Int J Environ Stud">
        <title>Does the Miocene-Pliocene relict legume Oxytropis triphylla form nitrogen-fixing nodules with a combination of bacterial strains?</title>
        <authorList>
            <person name="Safronova V."/>
            <person name="Belimov A."/>
            <person name="Sazanova A."/>
            <person name="Kuznetsova I."/>
            <person name="Popova J."/>
            <person name="Andronov E."/>
            <person name="Verkhozina A."/>
            <person name="Tikhonovich I."/>
        </authorList>
    </citation>
    <scope>NUCLEOTIDE SEQUENCE [LARGE SCALE GENOMIC DNA]</scope>
    <source>
        <strain evidence="9">Tri-38</strain>
    </source>
</reference>
<feature type="transmembrane region" description="Helical" evidence="6">
    <location>
        <begin position="277"/>
        <end position="294"/>
    </location>
</feature>
<organism evidence="8 9">
    <name type="scientific">Phyllobacterium zundukense</name>
    <dbReference type="NCBI Taxonomy" id="1867719"/>
    <lineage>
        <taxon>Bacteria</taxon>
        <taxon>Pseudomonadati</taxon>
        <taxon>Pseudomonadota</taxon>
        <taxon>Alphaproteobacteria</taxon>
        <taxon>Hyphomicrobiales</taxon>
        <taxon>Phyllobacteriaceae</taxon>
        <taxon>Phyllobacterium</taxon>
    </lineage>
</organism>
<evidence type="ECO:0000256" key="4">
    <source>
        <dbReference type="ARBA" id="ARBA00022989"/>
    </source>
</evidence>
<evidence type="ECO:0000313" key="9">
    <source>
        <dbReference type="Proteomes" id="UP000232163"/>
    </source>
</evidence>
<feature type="domain" description="EamA" evidence="7">
    <location>
        <begin position="160"/>
        <end position="291"/>
    </location>
</feature>
<dbReference type="Pfam" id="PF00892">
    <property type="entry name" value="EamA"/>
    <property type="match status" value="2"/>
</dbReference>
<dbReference type="OrthoDB" id="7743310at2"/>
<feature type="transmembrane region" description="Helical" evidence="6">
    <location>
        <begin position="253"/>
        <end position="271"/>
    </location>
</feature>
<evidence type="ECO:0000256" key="5">
    <source>
        <dbReference type="ARBA" id="ARBA00023136"/>
    </source>
</evidence>